<evidence type="ECO:0000313" key="2">
    <source>
        <dbReference type="Proteomes" id="UP000070096"/>
    </source>
</evidence>
<dbReference type="Proteomes" id="UP000070096">
    <property type="component" value="Unassembled WGS sequence"/>
</dbReference>
<evidence type="ECO:0008006" key="3">
    <source>
        <dbReference type="Google" id="ProtNLM"/>
    </source>
</evidence>
<protein>
    <recommendedName>
        <fullName evidence="3">Lanthionine biosynthesis protein</fullName>
    </recommendedName>
</protein>
<dbReference type="EMBL" id="LQRC01000190">
    <property type="protein sequence ID" value="KXT71310.1"/>
    <property type="molecule type" value="Genomic_DNA"/>
</dbReference>
<dbReference type="PATRIC" id="fig|1302.21.peg.1411"/>
<proteinExistence type="predicted"/>
<dbReference type="AlphaFoldDB" id="A0A139N5N6"/>
<name>A0A139N5N6_STRGN</name>
<gene>
    <name evidence="1" type="ORF">SGODD07_01260</name>
</gene>
<sequence length="801" mass="94949">MEIFYRKNDKSTNVLLENSFNNNINSLIEEYKSNQIALNLLKENLITFIEDYISKEEIPYTITKEYLKIKRQLKKSKEIKNTLPMKSYACEEYNNRRAKNELLAQEIEDSLEQEFHSQIKTLPKLVESKDLLLFRNEYLIKKINEIRNGSQKRLKNKEWISLYHYLSQLTLKTGGVGTVSKVGCFSYNRDQSIQLRNPKNKVVIRIHSYLENRIYYEILRQNIEKFKFRFLVNQNYIISDDTEYYIFKVLLDNNLSNIFRGQERELKIKKISSIDNLLKYKIVSYQELRSLFTKLEVIKLLDSGILLYEDISIGNNFKWMDYIEFTNDSLLNKLLSIKDNLKSLNKRFNINFFLQCSEQIKSLCDLLEIDTLNFPVLTIDTYTSNLKISKNQTELLNIFIENKEQLSKFYSIFDASKKVEELAWEFMGIYYPFGKDFADFQDLDQFLSQMSDYIFKNINLGELRSGFFNLYEYPLINYIINSICESKENKYVISENMIQMIFEKAQEINYNLEHSYTFFTQLSQNQLFINHVYKGYGIFTNRYKDNFEEGVFEEEFGFDKIYDIPYDFGFNANSRPDKESFDIYNLKSQASNSFINYRDIKVERHEVQKRLKFLKKDGSEFYYSFLGSMTPMVLPRTLAMFNSLSLTGGMYFDIADLVLRKKYDENPTLNVYTAPMVYFREKKIVLARDKTLVSTDYLNSLINQAKNKTELIVKLNTLLGGKTFFVREFSVDCNFKNKFEKPIYINLCSSIGIEALKNYIKDLSWIVFEEPNPNFDEDYLTEYIIESNNTVSDKVRSDSDN</sequence>
<accession>A0A139N5N6</accession>
<comment type="caution">
    <text evidence="1">The sequence shown here is derived from an EMBL/GenBank/DDBJ whole genome shotgun (WGS) entry which is preliminary data.</text>
</comment>
<organism evidence="1 2">
    <name type="scientific">Streptococcus gordonii</name>
    <dbReference type="NCBI Taxonomy" id="1302"/>
    <lineage>
        <taxon>Bacteria</taxon>
        <taxon>Bacillati</taxon>
        <taxon>Bacillota</taxon>
        <taxon>Bacilli</taxon>
        <taxon>Lactobacillales</taxon>
        <taxon>Streptococcaceae</taxon>
        <taxon>Streptococcus</taxon>
    </lineage>
</organism>
<evidence type="ECO:0000313" key="1">
    <source>
        <dbReference type="EMBL" id="KXT71310.1"/>
    </source>
</evidence>
<reference evidence="1 2" key="1">
    <citation type="submission" date="2016-01" db="EMBL/GenBank/DDBJ databases">
        <title>Highly variable Streptococcus oralis are common among viridans streptococci isolated from primates.</title>
        <authorList>
            <person name="Denapaite D."/>
            <person name="Rieger M."/>
            <person name="Koendgen S."/>
            <person name="Brueckner R."/>
            <person name="Ochigava I."/>
            <person name="Kappeler P."/>
            <person name="Maetz-Rensing K."/>
            <person name="Leendertz F."/>
            <person name="Hakenbeck R."/>
        </authorList>
    </citation>
    <scope>NUCLEOTIDE SEQUENCE [LARGE SCALE GENOMIC DNA]</scope>
    <source>
        <strain evidence="1 2">DD07</strain>
    </source>
</reference>